<feature type="region of interest" description="Disordered" evidence="5">
    <location>
        <begin position="276"/>
        <end position="362"/>
    </location>
</feature>
<dbReference type="EMBL" id="JAAAIP010000738">
    <property type="protein sequence ID" value="KAG0313159.1"/>
    <property type="molecule type" value="Genomic_DNA"/>
</dbReference>
<dbReference type="GO" id="GO:0005634">
    <property type="term" value="C:nucleus"/>
    <property type="evidence" value="ECO:0007669"/>
    <property type="project" value="UniProtKB-SubCell"/>
</dbReference>
<reference evidence="7" key="1">
    <citation type="journal article" date="2020" name="Fungal Divers.">
        <title>Resolving the Mortierellaceae phylogeny through synthesis of multi-gene phylogenetics and phylogenomics.</title>
        <authorList>
            <person name="Vandepol N."/>
            <person name="Liber J."/>
            <person name="Desiro A."/>
            <person name="Na H."/>
            <person name="Kennedy M."/>
            <person name="Barry K."/>
            <person name="Grigoriev I.V."/>
            <person name="Miller A.N."/>
            <person name="O'Donnell K."/>
            <person name="Stajich J.E."/>
            <person name="Bonito G."/>
        </authorList>
    </citation>
    <scope>NUCLEOTIDE SEQUENCE</scope>
    <source>
        <strain evidence="7">REB-010B</strain>
    </source>
</reference>
<evidence type="ECO:0000256" key="1">
    <source>
        <dbReference type="ARBA" id="ARBA00004123"/>
    </source>
</evidence>
<feature type="compositionally biased region" description="Polar residues" evidence="5">
    <location>
        <begin position="321"/>
        <end position="333"/>
    </location>
</feature>
<accession>A0A9P6R9W8</accession>
<keyword evidence="4" id="KW-0539">Nucleus</keyword>
<keyword evidence="3" id="KW-0804">Transcription</keyword>
<evidence type="ECO:0000256" key="5">
    <source>
        <dbReference type="SAM" id="MobiDB-lite"/>
    </source>
</evidence>
<evidence type="ECO:0000259" key="6">
    <source>
        <dbReference type="PROSITE" id="PS51821"/>
    </source>
</evidence>
<evidence type="ECO:0000313" key="7">
    <source>
        <dbReference type="EMBL" id="KAG0313159.1"/>
    </source>
</evidence>
<feature type="compositionally biased region" description="Basic and acidic residues" evidence="5">
    <location>
        <begin position="222"/>
        <end position="232"/>
    </location>
</feature>
<dbReference type="Pfam" id="PF11754">
    <property type="entry name" value="Velvet"/>
    <property type="match status" value="1"/>
</dbReference>
<evidence type="ECO:0000256" key="4">
    <source>
        <dbReference type="ARBA" id="ARBA00023242"/>
    </source>
</evidence>
<feature type="compositionally biased region" description="Polar residues" evidence="5">
    <location>
        <begin position="347"/>
        <end position="362"/>
    </location>
</feature>
<dbReference type="Gene3D" id="2.60.40.3960">
    <property type="entry name" value="Velvet domain"/>
    <property type="match status" value="1"/>
</dbReference>
<evidence type="ECO:0000256" key="3">
    <source>
        <dbReference type="ARBA" id="ARBA00023163"/>
    </source>
</evidence>
<dbReference type="InterPro" id="IPR038491">
    <property type="entry name" value="Velvet_dom_sf"/>
</dbReference>
<organism evidence="7 8">
    <name type="scientific">Dissophora globulifera</name>
    <dbReference type="NCBI Taxonomy" id="979702"/>
    <lineage>
        <taxon>Eukaryota</taxon>
        <taxon>Fungi</taxon>
        <taxon>Fungi incertae sedis</taxon>
        <taxon>Mucoromycota</taxon>
        <taxon>Mortierellomycotina</taxon>
        <taxon>Mortierellomycetes</taxon>
        <taxon>Mortierellales</taxon>
        <taxon>Mortierellaceae</taxon>
        <taxon>Dissophora</taxon>
    </lineage>
</organism>
<feature type="domain" description="Velvet" evidence="6">
    <location>
        <begin position="1"/>
        <end position="131"/>
    </location>
</feature>
<dbReference type="OrthoDB" id="5599552at2759"/>
<keyword evidence="2" id="KW-0805">Transcription regulation</keyword>
<evidence type="ECO:0000256" key="2">
    <source>
        <dbReference type="ARBA" id="ARBA00023015"/>
    </source>
</evidence>
<comment type="subcellular location">
    <subcellularLocation>
        <location evidence="1">Nucleus</location>
    </subcellularLocation>
</comment>
<feature type="compositionally biased region" description="Basic and acidic residues" evidence="5">
    <location>
        <begin position="295"/>
        <end position="306"/>
    </location>
</feature>
<sequence>MHASLVEKDTPQDVLLIKDTRSKEDVNTIFKDNRTKATTGSSVSSLYPLKDFEDNGTESGFFVFPDLSVRMEGTYRLKFSLYEMVGKDVHFCAFVISEPLVVYSAKKFPGMEESTLLSQYFAEQGLKIRIRKEVRPKKRSRGEYLNAPASQSPTDSQHRDPAESQDEDEQASSTDMPLASKRRASGTRNIETRRDEPNVATLKDAMQASEAERRPSQSTRAGEGRSQAHDYSDYQAMPFTVDRPRSAPESHPKQQTYLEEGSLSFRHYSAANKAAEGVSHMDLSPGRSVGGSVRSEPRLDDYRIRAQDQSLASHERHISSPLPSRSGPTTSHRGTTRPVVGHESPMHDSNSLTSPTSPFARSTDIQPESALLKTKFASGQDFSGSYETGALAGPSHVRHGSGPSADYREDSRRGARVICFSGAALYGGA</sequence>
<keyword evidence="8" id="KW-1185">Reference proteome</keyword>
<dbReference type="PANTHER" id="PTHR33572">
    <property type="entry name" value="SPORE DEVELOPMENT REGULATOR VOSA"/>
    <property type="match status" value="1"/>
</dbReference>
<dbReference type="InterPro" id="IPR021740">
    <property type="entry name" value="Velvet"/>
</dbReference>
<protein>
    <recommendedName>
        <fullName evidence="6">Velvet domain-containing protein</fullName>
    </recommendedName>
</protein>
<dbReference type="PROSITE" id="PS51821">
    <property type="entry name" value="VELVET"/>
    <property type="match status" value="1"/>
</dbReference>
<feature type="region of interest" description="Disordered" evidence="5">
    <location>
        <begin position="387"/>
        <end position="412"/>
    </location>
</feature>
<evidence type="ECO:0000313" key="8">
    <source>
        <dbReference type="Proteomes" id="UP000738325"/>
    </source>
</evidence>
<name>A0A9P6R9W8_9FUNG</name>
<proteinExistence type="predicted"/>
<feature type="region of interest" description="Disordered" evidence="5">
    <location>
        <begin position="137"/>
        <end position="235"/>
    </location>
</feature>
<dbReference type="InterPro" id="IPR037525">
    <property type="entry name" value="Velvet_dom"/>
</dbReference>
<gene>
    <name evidence="7" type="ORF">BGZ99_009036</name>
</gene>
<dbReference type="AlphaFoldDB" id="A0A9P6R9W8"/>
<dbReference type="Proteomes" id="UP000738325">
    <property type="component" value="Unassembled WGS sequence"/>
</dbReference>
<comment type="caution">
    <text evidence="7">The sequence shown here is derived from an EMBL/GenBank/DDBJ whole genome shotgun (WGS) entry which is preliminary data.</text>
</comment>
<dbReference type="PANTHER" id="PTHR33572:SF18">
    <property type="entry name" value="SPORE DEVELOPMENT REGULATOR VOSA"/>
    <property type="match status" value="1"/>
</dbReference>